<protein>
    <recommendedName>
        <fullName evidence="2">F-box domain-containing protein</fullName>
    </recommendedName>
</protein>
<feature type="domain" description="F-box" evidence="2">
    <location>
        <begin position="71"/>
        <end position="128"/>
    </location>
</feature>
<name>A0A0D0CQF1_9AGAR</name>
<dbReference type="Proteomes" id="UP000053593">
    <property type="component" value="Unassembled WGS sequence"/>
</dbReference>
<gene>
    <name evidence="3" type="ORF">GYMLUDRAFT_45820</name>
</gene>
<dbReference type="Gene3D" id="3.80.10.10">
    <property type="entry name" value="Ribonuclease Inhibitor"/>
    <property type="match status" value="1"/>
</dbReference>
<accession>A0A0D0CQF1</accession>
<dbReference type="Pfam" id="PF12937">
    <property type="entry name" value="F-box-like"/>
    <property type="match status" value="1"/>
</dbReference>
<sequence length="498" mass="56374">MDTVYRYSRAPYGVPEQQLPEIRELLQAIAKDLDGYNNEIFRLENQLLFLKSQRERAQKHEMALRSLLSPINHLPNELLIRIFSCVCDDIFMTNKRGLLTAPFFLSAVCSRWRALCLSHSKLWSNIRFSCSRGLKLGSAVDLQLERSKRQLLTLDLSYHNDREASTLFQKVVDCSVRWQHATLSLPMLSTVSALHGRDFPALESLDFWGLPDNAGDLEVFARAPKLRSLGSDGVLIPNQVVLARITHLSYNLQAGNLHEVLNMCHDLRSLSIGDYDTFADDVSISHAPTVIPTLTSLHISNTRCDIEIFQNVLCSLTTPALDILALDHDFPDYTPETHNVIEQFLGRSGCTLTKLDIRLSLNDKDVVDLLQKLPSLEELIVKDLPQTTSTLRSRPITKAFVESLHSYQHSTLHQSPRPLLPKLRSLTLRVTSIGFDHTSFVDTITSRWLPDAAYAAKIGVSCIRFVDLTLEEVVDEADYLPLTRLKRMSLGFYLHAKK</sequence>
<dbReference type="InterPro" id="IPR032675">
    <property type="entry name" value="LRR_dom_sf"/>
</dbReference>
<dbReference type="InterPro" id="IPR001810">
    <property type="entry name" value="F-box_dom"/>
</dbReference>
<keyword evidence="4" id="KW-1185">Reference proteome</keyword>
<proteinExistence type="predicted"/>
<evidence type="ECO:0000259" key="2">
    <source>
        <dbReference type="Pfam" id="PF12937"/>
    </source>
</evidence>
<feature type="coiled-coil region" evidence="1">
    <location>
        <begin position="26"/>
        <end position="60"/>
    </location>
</feature>
<dbReference type="SUPFAM" id="SSF52047">
    <property type="entry name" value="RNI-like"/>
    <property type="match status" value="1"/>
</dbReference>
<dbReference type="HOGENOM" id="CLU_018544_12_1_1"/>
<dbReference type="EMBL" id="KN834789">
    <property type="protein sequence ID" value="KIK57653.1"/>
    <property type="molecule type" value="Genomic_DNA"/>
</dbReference>
<dbReference type="AlphaFoldDB" id="A0A0D0CQF1"/>
<keyword evidence="1" id="KW-0175">Coiled coil</keyword>
<dbReference type="PANTHER" id="PTHR38926:SF5">
    <property type="entry name" value="F-BOX AND LEUCINE-RICH REPEAT PROTEIN 6"/>
    <property type="match status" value="1"/>
</dbReference>
<evidence type="ECO:0000313" key="4">
    <source>
        <dbReference type="Proteomes" id="UP000053593"/>
    </source>
</evidence>
<reference evidence="3 4" key="1">
    <citation type="submission" date="2014-04" db="EMBL/GenBank/DDBJ databases">
        <title>Evolutionary Origins and Diversification of the Mycorrhizal Mutualists.</title>
        <authorList>
            <consortium name="DOE Joint Genome Institute"/>
            <consortium name="Mycorrhizal Genomics Consortium"/>
            <person name="Kohler A."/>
            <person name="Kuo A."/>
            <person name="Nagy L.G."/>
            <person name="Floudas D."/>
            <person name="Copeland A."/>
            <person name="Barry K.W."/>
            <person name="Cichocki N."/>
            <person name="Veneault-Fourrey C."/>
            <person name="LaButti K."/>
            <person name="Lindquist E.A."/>
            <person name="Lipzen A."/>
            <person name="Lundell T."/>
            <person name="Morin E."/>
            <person name="Murat C."/>
            <person name="Riley R."/>
            <person name="Ohm R."/>
            <person name="Sun H."/>
            <person name="Tunlid A."/>
            <person name="Henrissat B."/>
            <person name="Grigoriev I.V."/>
            <person name="Hibbett D.S."/>
            <person name="Martin F."/>
        </authorList>
    </citation>
    <scope>NUCLEOTIDE SEQUENCE [LARGE SCALE GENOMIC DNA]</scope>
    <source>
        <strain evidence="3 4">FD-317 M1</strain>
    </source>
</reference>
<evidence type="ECO:0000256" key="1">
    <source>
        <dbReference type="SAM" id="Coils"/>
    </source>
</evidence>
<evidence type="ECO:0000313" key="3">
    <source>
        <dbReference type="EMBL" id="KIK57653.1"/>
    </source>
</evidence>
<dbReference type="Gene3D" id="1.20.1280.50">
    <property type="match status" value="1"/>
</dbReference>
<dbReference type="PANTHER" id="PTHR38926">
    <property type="entry name" value="F-BOX DOMAIN CONTAINING PROTEIN, EXPRESSED"/>
    <property type="match status" value="1"/>
</dbReference>
<organism evidence="3 4">
    <name type="scientific">Collybiopsis luxurians FD-317 M1</name>
    <dbReference type="NCBI Taxonomy" id="944289"/>
    <lineage>
        <taxon>Eukaryota</taxon>
        <taxon>Fungi</taxon>
        <taxon>Dikarya</taxon>
        <taxon>Basidiomycota</taxon>
        <taxon>Agaricomycotina</taxon>
        <taxon>Agaricomycetes</taxon>
        <taxon>Agaricomycetidae</taxon>
        <taxon>Agaricales</taxon>
        <taxon>Marasmiineae</taxon>
        <taxon>Omphalotaceae</taxon>
        <taxon>Collybiopsis</taxon>
        <taxon>Collybiopsis luxurians</taxon>
    </lineage>
</organism>
<dbReference type="OrthoDB" id="3266451at2759"/>